<keyword evidence="3" id="KW-1185">Reference proteome</keyword>
<reference evidence="2" key="1">
    <citation type="submission" date="2015-04" db="UniProtKB">
        <authorList>
            <consortium name="EnsemblPlants"/>
        </authorList>
    </citation>
    <scope>IDENTIFICATION</scope>
</reference>
<feature type="region of interest" description="Disordered" evidence="1">
    <location>
        <begin position="103"/>
        <end position="123"/>
    </location>
</feature>
<dbReference type="Proteomes" id="UP000026961">
    <property type="component" value="Chromosome 3"/>
</dbReference>
<proteinExistence type="predicted"/>
<dbReference type="HOGENOM" id="CLU_2018792_0_0_1"/>
<dbReference type="Gramene" id="OGLUM03G18430.1">
    <property type="protein sequence ID" value="OGLUM03G18430.1"/>
    <property type="gene ID" value="OGLUM03G18430"/>
</dbReference>
<sequence length="123" mass="13636">MVWETPPLALTLTELSMWIEEMGGGRFDGRRSLVVLKEALGCCHRSGNLENKTFWSNNQPVYDQGGSVLNPEAKPPSKDWLHEHVPTAATNQRLGKLIRRHPTPLGSLISCQSPPPPKRKGAD</sequence>
<dbReference type="AlphaFoldDB" id="A0A0D9Z7K9"/>
<evidence type="ECO:0000313" key="2">
    <source>
        <dbReference type="EnsemblPlants" id="OGLUM03G18430.1"/>
    </source>
</evidence>
<organism evidence="2">
    <name type="scientific">Oryza glumipatula</name>
    <dbReference type="NCBI Taxonomy" id="40148"/>
    <lineage>
        <taxon>Eukaryota</taxon>
        <taxon>Viridiplantae</taxon>
        <taxon>Streptophyta</taxon>
        <taxon>Embryophyta</taxon>
        <taxon>Tracheophyta</taxon>
        <taxon>Spermatophyta</taxon>
        <taxon>Magnoliopsida</taxon>
        <taxon>Liliopsida</taxon>
        <taxon>Poales</taxon>
        <taxon>Poaceae</taxon>
        <taxon>BOP clade</taxon>
        <taxon>Oryzoideae</taxon>
        <taxon>Oryzeae</taxon>
        <taxon>Oryzinae</taxon>
        <taxon>Oryza</taxon>
    </lineage>
</organism>
<evidence type="ECO:0000256" key="1">
    <source>
        <dbReference type="SAM" id="MobiDB-lite"/>
    </source>
</evidence>
<evidence type="ECO:0000313" key="3">
    <source>
        <dbReference type="Proteomes" id="UP000026961"/>
    </source>
</evidence>
<protein>
    <submittedName>
        <fullName evidence="2">Uncharacterized protein</fullName>
    </submittedName>
</protein>
<name>A0A0D9Z7K9_9ORYZ</name>
<accession>A0A0D9Z7K9</accession>
<dbReference type="EnsemblPlants" id="OGLUM03G18430.1">
    <property type="protein sequence ID" value="OGLUM03G18430.1"/>
    <property type="gene ID" value="OGLUM03G18430"/>
</dbReference>
<reference evidence="2" key="2">
    <citation type="submission" date="2018-05" db="EMBL/GenBank/DDBJ databases">
        <title>OgluRS3 (Oryza glumaepatula Reference Sequence Version 3).</title>
        <authorList>
            <person name="Zhang J."/>
            <person name="Kudrna D."/>
            <person name="Lee S."/>
            <person name="Talag J."/>
            <person name="Welchert J."/>
            <person name="Wing R.A."/>
        </authorList>
    </citation>
    <scope>NUCLEOTIDE SEQUENCE [LARGE SCALE GENOMIC DNA]</scope>
</reference>